<feature type="transmembrane region" description="Helical" evidence="1">
    <location>
        <begin position="153"/>
        <end position="173"/>
    </location>
</feature>
<dbReference type="AlphaFoldDB" id="A0A6C0FR16"/>
<evidence type="ECO:0000313" key="4">
    <source>
        <dbReference type="Proteomes" id="UP000476064"/>
    </source>
</evidence>
<dbReference type="Gene3D" id="1.10.3210.10">
    <property type="entry name" value="Hypothetical protein af1432"/>
    <property type="match status" value="1"/>
</dbReference>
<name>A0A6C0FR16_9BACL</name>
<evidence type="ECO:0000256" key="1">
    <source>
        <dbReference type="SAM" id="Phobius"/>
    </source>
</evidence>
<dbReference type="InterPro" id="IPR003607">
    <property type="entry name" value="HD/PDEase_dom"/>
</dbReference>
<protein>
    <recommendedName>
        <fullName evidence="2">HD-GYP domain-containing protein</fullName>
    </recommendedName>
</protein>
<keyword evidence="1" id="KW-0812">Transmembrane</keyword>
<keyword evidence="4" id="KW-1185">Reference proteome</keyword>
<keyword evidence="1" id="KW-1133">Transmembrane helix</keyword>
<dbReference type="Proteomes" id="UP000476064">
    <property type="component" value="Chromosome"/>
</dbReference>
<evidence type="ECO:0000313" key="3">
    <source>
        <dbReference type="EMBL" id="QHT58542.1"/>
    </source>
</evidence>
<dbReference type="PANTHER" id="PTHR45228">
    <property type="entry name" value="CYCLIC DI-GMP PHOSPHODIESTERASE TM_0186-RELATED"/>
    <property type="match status" value="1"/>
</dbReference>
<dbReference type="CDD" id="cd00077">
    <property type="entry name" value="HDc"/>
    <property type="match status" value="1"/>
</dbReference>
<dbReference type="PROSITE" id="PS51832">
    <property type="entry name" value="HD_GYP"/>
    <property type="match status" value="1"/>
</dbReference>
<evidence type="ECO:0000259" key="2">
    <source>
        <dbReference type="PROSITE" id="PS51832"/>
    </source>
</evidence>
<feature type="transmembrane region" description="Helical" evidence="1">
    <location>
        <begin position="99"/>
        <end position="116"/>
    </location>
</feature>
<dbReference type="RefSeq" id="WP_162354617.1">
    <property type="nucleotide sequence ID" value="NZ_CP048209.1"/>
</dbReference>
<feature type="transmembrane region" description="Helical" evidence="1">
    <location>
        <begin position="123"/>
        <end position="141"/>
    </location>
</feature>
<dbReference type="SUPFAM" id="SSF109604">
    <property type="entry name" value="HD-domain/PDEase-like"/>
    <property type="match status" value="1"/>
</dbReference>
<dbReference type="InterPro" id="IPR037522">
    <property type="entry name" value="HD_GYP_dom"/>
</dbReference>
<dbReference type="KEGG" id="plyc:GXP70_00145"/>
<gene>
    <name evidence="3" type="ORF">GXP70_00145</name>
</gene>
<organism evidence="3 4">
    <name type="scientific">Paenibacillus lycopersici</name>
    <dbReference type="NCBI Taxonomy" id="2704462"/>
    <lineage>
        <taxon>Bacteria</taxon>
        <taxon>Bacillati</taxon>
        <taxon>Bacillota</taxon>
        <taxon>Bacilli</taxon>
        <taxon>Bacillales</taxon>
        <taxon>Paenibacillaceae</taxon>
        <taxon>Paenibacillus</taxon>
    </lineage>
</organism>
<proteinExistence type="predicted"/>
<sequence>MRRKAWFAMPVQQMLTALIGSIAFGLALIGLLDRSLGGDYGTLQQLSVSLAAAISAWGIFGVQRQLPANGRTGKLVSVWYVFLLTVFVSLYAPALNGRLVEVLLLYPVVISMIVPLRDYLVAAGAYILYCALFILFVPAYASMNAVASATSALVQLLLVVGSALLGGVILIAMHQQQKKNEERSFHRQRQQVLNTLQCFIPVGERKTQTSRKEINDMSGLMKSLWKAYGGDLSKEWEIELLSLLHFVSRVKLPDYMFEKEGKLSEFELEVVQEHCYMAKELCAGVPGFQELEQVFLYHHEKVDGTGYPFRLRGDQIPALSQMLGIVEVFIAITTPRSYRQVMSKQAAYEEIRKMAGSFYRPDIVEAFGKVIRG</sequence>
<feature type="transmembrane region" description="Helical" evidence="1">
    <location>
        <begin position="44"/>
        <end position="63"/>
    </location>
</feature>
<dbReference type="EMBL" id="CP048209">
    <property type="protein sequence ID" value="QHT58542.1"/>
    <property type="molecule type" value="Genomic_DNA"/>
</dbReference>
<keyword evidence="1" id="KW-0472">Membrane</keyword>
<feature type="transmembrane region" description="Helical" evidence="1">
    <location>
        <begin position="75"/>
        <end position="93"/>
    </location>
</feature>
<reference evidence="3 4" key="1">
    <citation type="submission" date="2020-01" db="EMBL/GenBank/DDBJ databases">
        <title>Paenibacillus sp. nov., isolated from tomato rhizosphere.</title>
        <authorList>
            <person name="Weon H.-Y."/>
            <person name="Lee S.A."/>
        </authorList>
    </citation>
    <scope>NUCLEOTIDE SEQUENCE [LARGE SCALE GENOMIC DNA]</scope>
    <source>
        <strain evidence="3 4">12200R-189</strain>
    </source>
</reference>
<feature type="domain" description="HD-GYP" evidence="2">
    <location>
        <begin position="185"/>
        <end position="373"/>
    </location>
</feature>
<dbReference type="InterPro" id="IPR052020">
    <property type="entry name" value="Cyclic_di-GMP/3'3'-cGAMP_PDE"/>
</dbReference>
<feature type="transmembrane region" description="Helical" evidence="1">
    <location>
        <begin position="12"/>
        <end position="32"/>
    </location>
</feature>
<accession>A0A6C0FR16</accession>
<dbReference type="Pfam" id="PF13487">
    <property type="entry name" value="HD_5"/>
    <property type="match status" value="1"/>
</dbReference>